<organism evidence="5 6">
    <name type="scientific">Halorubrum vacuolatum</name>
    <name type="common">Natronobacterium vacuolatum</name>
    <dbReference type="NCBI Taxonomy" id="63740"/>
    <lineage>
        <taxon>Archaea</taxon>
        <taxon>Methanobacteriati</taxon>
        <taxon>Methanobacteriota</taxon>
        <taxon>Stenosarchaea group</taxon>
        <taxon>Halobacteria</taxon>
        <taxon>Halobacteriales</taxon>
        <taxon>Haloferacaceae</taxon>
        <taxon>Halorubrum</taxon>
    </lineage>
</organism>
<reference evidence="5 6" key="1">
    <citation type="submission" date="2017-06" db="EMBL/GenBank/DDBJ databases">
        <authorList>
            <person name="Kim H.J."/>
            <person name="Triplett B.A."/>
        </authorList>
    </citation>
    <scope>NUCLEOTIDE SEQUENCE [LARGE SCALE GENOMIC DNA]</scope>
    <source>
        <strain evidence="5 6">DSM 8800</strain>
    </source>
</reference>
<dbReference type="EMBL" id="FZNQ01000023">
    <property type="protein sequence ID" value="SNR62273.1"/>
    <property type="molecule type" value="Genomic_DNA"/>
</dbReference>
<proteinExistence type="inferred from homology"/>
<sequence>MDSNALDTVDRVLHGGTQDPHVIDFSANTNPETPSGITPVYDAALAAARRYPADDYGEFRTAAADYVGCEPAETIPTAGAMAGLRLALSVLLTPGDSIVVPEPSFGEYVREVRLQGATPVGVAHDELLDVEPEAHDLVIICTPNNPTGEAVGTHELYSFVARCRDADTTLVLDEAFLDFTPFPSMAGEPNVVVLRSLTKMFGLPGLRAGFLVATGDLRRRLDAARLTWGVSTPAVAVGAYCLKQDAFVERTVERVSTERERMAERLSTRWEVYPSDAPFLLFDVGSDDLEDVLKTARASGFVLRDARTFARLDNHVRVAIRRPAENERLLDVLGV</sequence>
<evidence type="ECO:0000259" key="4">
    <source>
        <dbReference type="Pfam" id="PF00155"/>
    </source>
</evidence>
<evidence type="ECO:0000256" key="3">
    <source>
        <dbReference type="RuleBase" id="RU000481"/>
    </source>
</evidence>
<dbReference type="AlphaFoldDB" id="A0A238XV22"/>
<dbReference type="GO" id="GO:0030170">
    <property type="term" value="F:pyridoxal phosphate binding"/>
    <property type="evidence" value="ECO:0007669"/>
    <property type="project" value="InterPro"/>
</dbReference>
<evidence type="ECO:0000313" key="5">
    <source>
        <dbReference type="EMBL" id="SNR62273.1"/>
    </source>
</evidence>
<dbReference type="InterPro" id="IPR015422">
    <property type="entry name" value="PyrdxlP-dep_Trfase_small"/>
</dbReference>
<dbReference type="PANTHER" id="PTHR42885:SF1">
    <property type="entry name" value="THREONINE-PHOSPHATE DECARBOXYLASE"/>
    <property type="match status" value="1"/>
</dbReference>
<dbReference type="PROSITE" id="PS00105">
    <property type="entry name" value="AA_TRANSFER_CLASS_1"/>
    <property type="match status" value="1"/>
</dbReference>
<dbReference type="SUPFAM" id="SSF53383">
    <property type="entry name" value="PLP-dependent transferases"/>
    <property type="match status" value="1"/>
</dbReference>
<dbReference type="InterPro" id="IPR015424">
    <property type="entry name" value="PyrdxlP-dep_Trfase"/>
</dbReference>
<dbReference type="CDD" id="cd00609">
    <property type="entry name" value="AAT_like"/>
    <property type="match status" value="1"/>
</dbReference>
<dbReference type="InterPro" id="IPR015421">
    <property type="entry name" value="PyrdxlP-dep_Trfase_major"/>
</dbReference>
<dbReference type="OrthoDB" id="39225at2157"/>
<accession>A0A238XV22</accession>
<dbReference type="EC" id="2.6.1.-" evidence="3"/>
<evidence type="ECO:0000313" key="6">
    <source>
        <dbReference type="Proteomes" id="UP000198397"/>
    </source>
</evidence>
<keyword evidence="3" id="KW-0808">Transferase</keyword>
<evidence type="ECO:0000256" key="1">
    <source>
        <dbReference type="ARBA" id="ARBA00001933"/>
    </source>
</evidence>
<protein>
    <recommendedName>
        <fullName evidence="3">Aminotransferase</fullName>
        <ecNumber evidence="3">2.6.1.-</ecNumber>
    </recommendedName>
</protein>
<keyword evidence="3" id="KW-0032">Aminotransferase</keyword>
<feature type="domain" description="Aminotransferase class I/classII large" evidence="4">
    <location>
        <begin position="22"/>
        <end position="333"/>
    </location>
</feature>
<comment type="similarity">
    <text evidence="3">Belongs to the class-I pyridoxal-phosphate-dependent aminotransferase family.</text>
</comment>
<dbReference type="Pfam" id="PF00155">
    <property type="entry name" value="Aminotran_1_2"/>
    <property type="match status" value="1"/>
</dbReference>
<dbReference type="Gene3D" id="3.40.640.10">
    <property type="entry name" value="Type I PLP-dependent aspartate aminotransferase-like (Major domain)"/>
    <property type="match status" value="1"/>
</dbReference>
<dbReference type="GO" id="GO:0008483">
    <property type="term" value="F:transaminase activity"/>
    <property type="evidence" value="ECO:0007669"/>
    <property type="project" value="UniProtKB-KW"/>
</dbReference>
<dbReference type="PANTHER" id="PTHR42885">
    <property type="entry name" value="HISTIDINOL-PHOSPHATE AMINOTRANSFERASE-RELATED"/>
    <property type="match status" value="1"/>
</dbReference>
<gene>
    <name evidence="5" type="ORF">SAMN06264855_12319</name>
</gene>
<dbReference type="InterPro" id="IPR004839">
    <property type="entry name" value="Aminotransferase_I/II_large"/>
</dbReference>
<keyword evidence="2" id="KW-0663">Pyridoxal phosphate</keyword>
<dbReference type="Proteomes" id="UP000198397">
    <property type="component" value="Unassembled WGS sequence"/>
</dbReference>
<keyword evidence="6" id="KW-1185">Reference proteome</keyword>
<dbReference type="InterPro" id="IPR004838">
    <property type="entry name" value="NHTrfase_class1_PyrdxlP-BS"/>
</dbReference>
<dbReference type="RefSeq" id="WP_089385757.1">
    <property type="nucleotide sequence ID" value="NZ_FZNQ01000023.1"/>
</dbReference>
<dbReference type="Gene3D" id="3.90.1150.10">
    <property type="entry name" value="Aspartate Aminotransferase, domain 1"/>
    <property type="match status" value="1"/>
</dbReference>
<comment type="cofactor">
    <cofactor evidence="1 3">
        <name>pyridoxal 5'-phosphate</name>
        <dbReference type="ChEBI" id="CHEBI:597326"/>
    </cofactor>
</comment>
<name>A0A238XV22_HALVU</name>
<evidence type="ECO:0000256" key="2">
    <source>
        <dbReference type="ARBA" id="ARBA00022898"/>
    </source>
</evidence>